<dbReference type="GO" id="GO:0032259">
    <property type="term" value="P:methylation"/>
    <property type="evidence" value="ECO:0007669"/>
    <property type="project" value="UniProtKB-KW"/>
</dbReference>
<evidence type="ECO:0000256" key="2">
    <source>
        <dbReference type="ARBA" id="ARBA00022603"/>
    </source>
</evidence>
<evidence type="ECO:0000256" key="1">
    <source>
        <dbReference type="ARBA" id="ARBA00010815"/>
    </source>
</evidence>
<dbReference type="InterPro" id="IPR003333">
    <property type="entry name" value="CMAS"/>
</dbReference>
<dbReference type="SUPFAM" id="SSF53335">
    <property type="entry name" value="S-adenosyl-L-methionine-dependent methyltransferases"/>
    <property type="match status" value="1"/>
</dbReference>
<evidence type="ECO:0000256" key="3">
    <source>
        <dbReference type="ARBA" id="ARBA00022679"/>
    </source>
</evidence>
<comment type="similarity">
    <text evidence="1">Belongs to the CFA/CMAS family.</text>
</comment>
<evidence type="ECO:0000256" key="5">
    <source>
        <dbReference type="ARBA" id="ARBA00023098"/>
    </source>
</evidence>
<keyword evidence="5" id="KW-0443">Lipid metabolism</keyword>
<keyword evidence="8" id="KW-1185">Reference proteome</keyword>
<dbReference type="CDD" id="cd02440">
    <property type="entry name" value="AdoMet_MTases"/>
    <property type="match status" value="1"/>
</dbReference>
<dbReference type="GO" id="GO:0008168">
    <property type="term" value="F:methyltransferase activity"/>
    <property type="evidence" value="ECO:0007669"/>
    <property type="project" value="UniProtKB-KW"/>
</dbReference>
<evidence type="ECO:0000256" key="6">
    <source>
        <dbReference type="PIRSR" id="PIRSR003085-1"/>
    </source>
</evidence>
<dbReference type="PANTHER" id="PTHR43667:SF2">
    <property type="entry name" value="FATTY ACID C-METHYL TRANSFERASE"/>
    <property type="match status" value="1"/>
</dbReference>
<dbReference type="AlphaFoldDB" id="A0AAE4QNK1"/>
<evidence type="ECO:0000313" key="7">
    <source>
        <dbReference type="EMBL" id="MDV6236319.1"/>
    </source>
</evidence>
<evidence type="ECO:0000313" key="8">
    <source>
        <dbReference type="Proteomes" id="UP000232122"/>
    </source>
</evidence>
<dbReference type="Gene3D" id="3.40.50.150">
    <property type="entry name" value="Vaccinia Virus protein VP39"/>
    <property type="match status" value="1"/>
</dbReference>
<gene>
    <name evidence="7" type="ORF">CH379_011850</name>
</gene>
<dbReference type="InterPro" id="IPR050723">
    <property type="entry name" value="CFA/CMAS"/>
</dbReference>
<keyword evidence="4" id="KW-0949">S-adenosyl-L-methionine</keyword>
<keyword evidence="2 7" id="KW-0489">Methyltransferase</keyword>
<dbReference type="Pfam" id="PF02353">
    <property type="entry name" value="CMAS"/>
    <property type="match status" value="1"/>
</dbReference>
<proteinExistence type="inferred from homology"/>
<dbReference type="GO" id="GO:0008610">
    <property type="term" value="P:lipid biosynthetic process"/>
    <property type="evidence" value="ECO:0007669"/>
    <property type="project" value="InterPro"/>
</dbReference>
<dbReference type="PIRSF" id="PIRSF003085">
    <property type="entry name" value="CMAS"/>
    <property type="match status" value="1"/>
</dbReference>
<sequence length="432" mass="49837">MERITDSNVKIREPEIEVPASEGEKFGFYRNVFLKALAPMRKGSVRLYLPNGEKTYLGDPQSADPDEFHKAVIQVRNPVFFKKSVLNGDLGFAESYMDGDWDTDDIRAVISWFIYNVETSPSISGSGNRFAHLSLTNLGNRLLHLFRRNSIRGSRKNIVEHYDLGNEFYGKFLDSTMTYSCAYFAGKDDSLEKAQVAKLDLLCKKLRLKPDDHLLEIGTGWGALCTYAAKRYGCKVTTYTISEEQFRYAQHKVKEEGLSDKIEVRKDDYRNVQGSYDKLVTVEMLEAVGHEYFENFFAMCDRVLKKDGVMAHQIITCPDSRYESFRKGVDFIQKHIFPGSLLPSVGRINEAVNRTGNFHLFDLEDMGTNYDRTLMTWLRRFDSNMESVRDMGFDEPFLRKWRYYFSYCAAAFATRNISVVQAVYVRPNNLNF</sequence>
<reference evidence="7 8" key="1">
    <citation type="journal article" date="2018" name="Microb. Genom.">
        <title>Deciphering the unexplored Leptospira diversity from soils uncovers genomic evolution to virulence.</title>
        <authorList>
            <person name="Thibeaux R."/>
            <person name="Iraola G."/>
            <person name="Ferres I."/>
            <person name="Bierque E."/>
            <person name="Girault D."/>
            <person name="Soupe-Gilbert M.E."/>
            <person name="Picardeau M."/>
            <person name="Goarant C."/>
        </authorList>
    </citation>
    <scope>NUCLEOTIDE SEQUENCE [LARGE SCALE GENOMIC DNA]</scope>
    <source>
        <strain evidence="7 8">ATI7-C-A5</strain>
    </source>
</reference>
<keyword evidence="3 7" id="KW-0808">Transferase</keyword>
<accession>A0AAE4QNK1</accession>
<feature type="active site" evidence="6">
    <location>
        <position position="408"/>
    </location>
</feature>
<organism evidence="7 8">
    <name type="scientific">Leptospira ellisii</name>
    <dbReference type="NCBI Taxonomy" id="2023197"/>
    <lineage>
        <taxon>Bacteria</taxon>
        <taxon>Pseudomonadati</taxon>
        <taxon>Spirochaetota</taxon>
        <taxon>Spirochaetia</taxon>
        <taxon>Leptospirales</taxon>
        <taxon>Leptospiraceae</taxon>
        <taxon>Leptospira</taxon>
    </lineage>
</organism>
<evidence type="ECO:0000256" key="4">
    <source>
        <dbReference type="ARBA" id="ARBA00022691"/>
    </source>
</evidence>
<dbReference type="PANTHER" id="PTHR43667">
    <property type="entry name" value="CYCLOPROPANE-FATTY-ACYL-PHOSPHOLIPID SYNTHASE"/>
    <property type="match status" value="1"/>
</dbReference>
<dbReference type="Proteomes" id="UP000232122">
    <property type="component" value="Unassembled WGS sequence"/>
</dbReference>
<name>A0AAE4QNK1_9LEPT</name>
<dbReference type="EC" id="2.1.1.-" evidence="7"/>
<dbReference type="InterPro" id="IPR029063">
    <property type="entry name" value="SAM-dependent_MTases_sf"/>
</dbReference>
<comment type="caution">
    <text evidence="7">The sequence shown here is derived from an EMBL/GenBank/DDBJ whole genome shotgun (WGS) entry which is preliminary data.</text>
</comment>
<protein>
    <submittedName>
        <fullName evidence="7">Cyclopropane-fatty-acyl-phospholipid synthase family protein</fullName>
        <ecNumber evidence="7">2.1.1.-</ecNumber>
    </submittedName>
</protein>
<dbReference type="EMBL" id="NPEF02000013">
    <property type="protein sequence ID" value="MDV6236319.1"/>
    <property type="molecule type" value="Genomic_DNA"/>
</dbReference>